<dbReference type="PROSITE" id="PS50157">
    <property type="entry name" value="ZINC_FINGER_C2H2_2"/>
    <property type="match status" value="1"/>
</dbReference>
<reference evidence="9 10" key="1">
    <citation type="submission" date="2024-01" db="EMBL/GenBank/DDBJ databases">
        <title>The genomes of 5 underutilized Papilionoideae crops provide insights into root nodulation and disease resistanc.</title>
        <authorList>
            <person name="Jiang F."/>
        </authorList>
    </citation>
    <scope>NUCLEOTIDE SEQUENCE [LARGE SCALE GENOMIC DNA]</scope>
    <source>
        <strain evidence="9">DUOXIRENSHENG_FW03</strain>
        <tissue evidence="9">Leaves</tissue>
    </source>
</reference>
<dbReference type="Proteomes" id="UP001386955">
    <property type="component" value="Unassembled WGS sequence"/>
</dbReference>
<organism evidence="9 10">
    <name type="scientific">Psophocarpus tetragonolobus</name>
    <name type="common">Winged bean</name>
    <name type="synonym">Dolichos tetragonolobus</name>
    <dbReference type="NCBI Taxonomy" id="3891"/>
    <lineage>
        <taxon>Eukaryota</taxon>
        <taxon>Viridiplantae</taxon>
        <taxon>Streptophyta</taxon>
        <taxon>Embryophyta</taxon>
        <taxon>Tracheophyta</taxon>
        <taxon>Spermatophyta</taxon>
        <taxon>Magnoliopsida</taxon>
        <taxon>eudicotyledons</taxon>
        <taxon>Gunneridae</taxon>
        <taxon>Pentapetalae</taxon>
        <taxon>rosids</taxon>
        <taxon>fabids</taxon>
        <taxon>Fabales</taxon>
        <taxon>Fabaceae</taxon>
        <taxon>Papilionoideae</taxon>
        <taxon>50 kb inversion clade</taxon>
        <taxon>NPAAA clade</taxon>
        <taxon>indigoferoid/millettioid clade</taxon>
        <taxon>Phaseoleae</taxon>
        <taxon>Psophocarpus</taxon>
    </lineage>
</organism>
<evidence type="ECO:0000313" key="10">
    <source>
        <dbReference type="Proteomes" id="UP001386955"/>
    </source>
</evidence>
<dbReference type="InterPro" id="IPR013087">
    <property type="entry name" value="Znf_C2H2_type"/>
</dbReference>
<keyword evidence="10" id="KW-1185">Reference proteome</keyword>
<dbReference type="Gene3D" id="3.30.160.60">
    <property type="entry name" value="Classic Zinc Finger"/>
    <property type="match status" value="1"/>
</dbReference>
<evidence type="ECO:0000256" key="2">
    <source>
        <dbReference type="ARBA" id="ARBA00022723"/>
    </source>
</evidence>
<dbReference type="InterPro" id="IPR036236">
    <property type="entry name" value="Znf_C2H2_sf"/>
</dbReference>
<evidence type="ECO:0000259" key="8">
    <source>
        <dbReference type="PROSITE" id="PS50157"/>
    </source>
</evidence>
<dbReference type="GO" id="GO:0009788">
    <property type="term" value="P:negative regulation of abscisic acid-activated signaling pathway"/>
    <property type="evidence" value="ECO:0007669"/>
    <property type="project" value="InterPro"/>
</dbReference>
<evidence type="ECO:0000256" key="7">
    <source>
        <dbReference type="SAM" id="MobiDB-lite"/>
    </source>
</evidence>
<dbReference type="PROSITE" id="PS00028">
    <property type="entry name" value="ZINC_FINGER_C2H2_1"/>
    <property type="match status" value="1"/>
</dbReference>
<keyword evidence="2" id="KW-0479">Metal-binding</keyword>
<feature type="region of interest" description="Disordered" evidence="7">
    <location>
        <begin position="1"/>
        <end position="54"/>
    </location>
</feature>
<dbReference type="EMBL" id="JAYMYS010000001">
    <property type="protein sequence ID" value="KAK7410227.1"/>
    <property type="molecule type" value="Genomic_DNA"/>
</dbReference>
<feature type="compositionally biased region" description="Polar residues" evidence="7">
    <location>
        <begin position="21"/>
        <end position="30"/>
    </location>
</feature>
<protein>
    <recommendedName>
        <fullName evidence="8">C2H2-type domain-containing protein</fullName>
    </recommendedName>
</protein>
<dbReference type="SUPFAM" id="SSF57667">
    <property type="entry name" value="beta-beta-alpha zinc fingers"/>
    <property type="match status" value="1"/>
</dbReference>
<dbReference type="AlphaFoldDB" id="A0AAN9T0Z4"/>
<feature type="domain" description="C2H2-type" evidence="8">
    <location>
        <begin position="87"/>
        <end position="114"/>
    </location>
</feature>
<keyword evidence="4" id="KW-0862">Zinc</keyword>
<evidence type="ECO:0000313" key="9">
    <source>
        <dbReference type="EMBL" id="KAK7410227.1"/>
    </source>
</evidence>
<keyword evidence="3 6" id="KW-0863">Zinc-finger</keyword>
<comment type="subcellular location">
    <subcellularLocation>
        <location evidence="1">Nucleus</location>
    </subcellularLocation>
</comment>
<accession>A0AAN9T0Z4</accession>
<comment type="caution">
    <text evidence="9">The sequence shown here is derived from an EMBL/GenBank/DDBJ whole genome shotgun (WGS) entry which is preliminary data.</text>
</comment>
<evidence type="ECO:0000256" key="5">
    <source>
        <dbReference type="ARBA" id="ARBA00023242"/>
    </source>
</evidence>
<keyword evidence="5" id="KW-0539">Nucleus</keyword>
<sequence length="259" mass="28329">MEILSHGDPLYDNLSAEKTPPSGSTPVQSPQEKKLQSVEDEEKEETRKADNLLDLNAPGDDYAIGCSPVLNRITSSEKHHGSQPRVFSCNYCRRKFYSSQALGGHQNAHKRERSIAKRGQRSGSRMMASATAFGVAFLHHHHRHYATMASLGIHAHSIVHKPPPPPSSSSPPFSFNGFGSTSGHHGWSRPLIGQQPGITKQAMESCHKSPRGNVGKFDGVKPMLNSATNGEITGYLLSGIPRLKTNQEDVKHLDLSLKL</sequence>
<name>A0AAN9T0Z4_PSOTE</name>
<dbReference type="GO" id="GO:0008270">
    <property type="term" value="F:zinc ion binding"/>
    <property type="evidence" value="ECO:0007669"/>
    <property type="project" value="UniProtKB-KW"/>
</dbReference>
<gene>
    <name evidence="9" type="ORF">VNO78_00848</name>
</gene>
<dbReference type="GO" id="GO:0005634">
    <property type="term" value="C:nucleus"/>
    <property type="evidence" value="ECO:0007669"/>
    <property type="project" value="UniProtKB-SubCell"/>
</dbReference>
<proteinExistence type="predicted"/>
<evidence type="ECO:0000256" key="6">
    <source>
        <dbReference type="PROSITE-ProRule" id="PRU00042"/>
    </source>
</evidence>
<dbReference type="PANTHER" id="PTHR47287">
    <property type="entry name" value="C2H2 AND C2HC ZINC FINGERS SUPERFAMILY PROTEIN"/>
    <property type="match status" value="1"/>
</dbReference>
<dbReference type="InterPro" id="IPR044246">
    <property type="entry name" value="ZFP3-like"/>
</dbReference>
<evidence type="ECO:0000256" key="1">
    <source>
        <dbReference type="ARBA" id="ARBA00004123"/>
    </source>
</evidence>
<evidence type="ECO:0000256" key="3">
    <source>
        <dbReference type="ARBA" id="ARBA00022771"/>
    </source>
</evidence>
<evidence type="ECO:0000256" key="4">
    <source>
        <dbReference type="ARBA" id="ARBA00022833"/>
    </source>
</evidence>
<dbReference type="PANTHER" id="PTHR47287:SF19">
    <property type="entry name" value="TRANSCRIPTION FACTOR C2H2 FAMILY-RELATED"/>
    <property type="match status" value="1"/>
</dbReference>